<proteinExistence type="predicted"/>
<dbReference type="Proteomes" id="UP000325787">
    <property type="component" value="Chromosome"/>
</dbReference>
<dbReference type="KEGG" id="ssyi:EKG83_25900"/>
<keyword evidence="2" id="KW-1185">Reference proteome</keyword>
<accession>A0A5Q0H3A4</accession>
<gene>
    <name evidence="1" type="ORF">EKG83_25900</name>
</gene>
<dbReference type="RefSeq" id="WP_033433568.1">
    <property type="nucleotide sequence ID" value="NZ_CP034550.1"/>
</dbReference>
<evidence type="ECO:0000313" key="2">
    <source>
        <dbReference type="Proteomes" id="UP000325787"/>
    </source>
</evidence>
<protein>
    <submittedName>
        <fullName evidence="1">Uncharacterized protein</fullName>
    </submittedName>
</protein>
<evidence type="ECO:0000313" key="1">
    <source>
        <dbReference type="EMBL" id="QFZ20395.1"/>
    </source>
</evidence>
<sequence>MTASDTARRRLAAAVVQAAEAVSDKLSEHPVRGTEPYPIGAVLPTLAEQHRALLAAVAVIDEPLAVDATGKQDPLTGDLAAFMSYLQLLVVLYHGLTEIPKPMQVNASRNISAVRLAAGKVRDHARRAAG</sequence>
<reference evidence="2" key="1">
    <citation type="journal article" date="2021" name="Curr. Microbiol.">
        <title>Complete genome of nocamycin-producing strain Saccharothrix syringae NRRL B-16468 reveals the biosynthetic potential for secondary metabolites.</title>
        <authorList>
            <person name="Mo X."/>
            <person name="Yang S."/>
        </authorList>
    </citation>
    <scope>NUCLEOTIDE SEQUENCE [LARGE SCALE GENOMIC DNA]</scope>
    <source>
        <strain evidence="2">ATCC 51364 / DSM 43886 / JCM 6844 / KCTC 9398 / NBRC 14523 / NRRL B-16468 / INA 2240</strain>
    </source>
</reference>
<name>A0A5Q0H3A4_SACSY</name>
<organism evidence="1 2">
    <name type="scientific">Saccharothrix syringae</name>
    <name type="common">Nocardiopsis syringae</name>
    <dbReference type="NCBI Taxonomy" id="103733"/>
    <lineage>
        <taxon>Bacteria</taxon>
        <taxon>Bacillati</taxon>
        <taxon>Actinomycetota</taxon>
        <taxon>Actinomycetes</taxon>
        <taxon>Pseudonocardiales</taxon>
        <taxon>Pseudonocardiaceae</taxon>
        <taxon>Saccharothrix</taxon>
    </lineage>
</organism>
<dbReference type="AlphaFoldDB" id="A0A5Q0H3A4"/>
<dbReference type="EMBL" id="CP034550">
    <property type="protein sequence ID" value="QFZ20395.1"/>
    <property type="molecule type" value="Genomic_DNA"/>
</dbReference>
<dbReference type="OrthoDB" id="5197491at2"/>